<dbReference type="AlphaFoldDB" id="A0A381FEF4"/>
<dbReference type="SUPFAM" id="SSF53187">
    <property type="entry name" value="Zn-dependent exopeptidases"/>
    <property type="match status" value="1"/>
</dbReference>
<evidence type="ECO:0000313" key="8">
    <source>
        <dbReference type="Proteomes" id="UP000255231"/>
    </source>
</evidence>
<dbReference type="GeneID" id="303674188"/>
<keyword evidence="1" id="KW-0479">Metal-binding</keyword>
<keyword evidence="7" id="KW-1185">Reference proteome</keyword>
<sequence>MQELKSVYSKEELLNNAVDLLKKLIEIPSFSKDEFNTSVEIENFFKKNNIPTKRFKNNIWAVNKNFDVFKPSILLNTHHDTVKPNKAYTLDPFLAIEKDGKLFGLGSNDAGASLVSMAQVFLHFYDKEDLKYNVIIALTAEEEISGFDGIEALFPQLPNIELAIVGEPTQMNLAIAEKGLLVIDGEMKGTPSHAAHPNDDNSIVKCMEDLQQILSFTFTKVSDYLGEVKITLSGIHAGVQHNVVPESCQFTLDVRVTDQYSNKEAFEIIQSQMKSTLTARSFRLNSSKIEMDHPFVQAGLEIGRTTYGSPTSSDQAIIPCTSVKLGPGDSTRSHTADEYIYIKEIEEGIDIYIQILEKVLYAGSLDNGDGGLRIST</sequence>
<evidence type="ECO:0000256" key="2">
    <source>
        <dbReference type="ARBA" id="ARBA00022801"/>
    </source>
</evidence>
<dbReference type="GO" id="GO:0008777">
    <property type="term" value="F:acetylornithine deacetylase activity"/>
    <property type="evidence" value="ECO:0007669"/>
    <property type="project" value="UniProtKB-EC"/>
</dbReference>
<dbReference type="PANTHER" id="PTHR43808">
    <property type="entry name" value="ACETYLORNITHINE DEACETYLASE"/>
    <property type="match status" value="1"/>
</dbReference>
<evidence type="ECO:0000313" key="7">
    <source>
        <dbReference type="Proteomes" id="UP000185725"/>
    </source>
</evidence>
<evidence type="ECO:0000256" key="1">
    <source>
        <dbReference type="ARBA" id="ARBA00022723"/>
    </source>
</evidence>
<dbReference type="PANTHER" id="PTHR43808:SF31">
    <property type="entry name" value="N-ACETYL-L-CITRULLINE DEACETYLASE"/>
    <property type="match status" value="1"/>
</dbReference>
<dbReference type="CDD" id="cd05651">
    <property type="entry name" value="M20_ArgE_DapE-like"/>
    <property type="match status" value="1"/>
</dbReference>
<evidence type="ECO:0000313" key="6">
    <source>
        <dbReference type="EMBL" id="SUX44925.1"/>
    </source>
</evidence>
<reference evidence="6 8" key="2">
    <citation type="submission" date="2018-06" db="EMBL/GenBank/DDBJ databases">
        <authorList>
            <consortium name="Pathogen Informatics"/>
            <person name="Doyle S."/>
        </authorList>
    </citation>
    <scope>NUCLEOTIDE SEQUENCE [LARGE SCALE GENOMIC DNA]</scope>
    <source>
        <strain evidence="6 8">NCTC13560</strain>
    </source>
</reference>
<dbReference type="EMBL" id="UFVS01000001">
    <property type="protein sequence ID" value="SUX44925.1"/>
    <property type="molecule type" value="Genomic_DNA"/>
</dbReference>
<dbReference type="Proteomes" id="UP000255231">
    <property type="component" value="Unassembled WGS sequence"/>
</dbReference>
<name>A0A381FEF4_9FLAO</name>
<dbReference type="RefSeq" id="WP_076558890.1">
    <property type="nucleotide sequence ID" value="NZ_CP033929.1"/>
</dbReference>
<dbReference type="InterPro" id="IPR050072">
    <property type="entry name" value="Peptidase_M20A"/>
</dbReference>
<dbReference type="EC" id="3.5.1.16" evidence="6"/>
<dbReference type="InterPro" id="IPR002933">
    <property type="entry name" value="Peptidase_M20"/>
</dbReference>
<dbReference type="InterPro" id="IPR011650">
    <property type="entry name" value="Peptidase_M20_dimer"/>
</dbReference>
<dbReference type="OrthoDB" id="9792335at2"/>
<reference evidence="5 7" key="1">
    <citation type="submission" date="2017-01" db="EMBL/GenBank/DDBJ databases">
        <authorList>
            <person name="Varghese N."/>
            <person name="Submissions S."/>
        </authorList>
    </citation>
    <scope>NUCLEOTIDE SEQUENCE [LARGE SCALE GENOMIC DNA]</scope>
    <source>
        <strain evidence="5 7">ATCC 27950</strain>
    </source>
</reference>
<feature type="domain" description="Peptidase M20 dimerisation" evidence="4">
    <location>
        <begin position="175"/>
        <end position="276"/>
    </location>
</feature>
<dbReference type="GO" id="GO:0046872">
    <property type="term" value="F:metal ion binding"/>
    <property type="evidence" value="ECO:0007669"/>
    <property type="project" value="UniProtKB-KW"/>
</dbReference>
<dbReference type="SUPFAM" id="SSF55031">
    <property type="entry name" value="Bacterial exopeptidase dimerisation domain"/>
    <property type="match status" value="1"/>
</dbReference>
<organism evidence="6 8">
    <name type="scientific">Chryseobacterium indoltheticum</name>
    <dbReference type="NCBI Taxonomy" id="254"/>
    <lineage>
        <taxon>Bacteria</taxon>
        <taxon>Pseudomonadati</taxon>
        <taxon>Bacteroidota</taxon>
        <taxon>Flavobacteriia</taxon>
        <taxon>Flavobacteriales</taxon>
        <taxon>Weeksellaceae</taxon>
        <taxon>Chryseobacterium group</taxon>
        <taxon>Chryseobacterium</taxon>
    </lineage>
</organism>
<dbReference type="Gene3D" id="3.40.630.10">
    <property type="entry name" value="Zn peptidases"/>
    <property type="match status" value="1"/>
</dbReference>
<dbReference type="Gene3D" id="3.30.70.360">
    <property type="match status" value="1"/>
</dbReference>
<evidence type="ECO:0000256" key="3">
    <source>
        <dbReference type="ARBA" id="ARBA00023285"/>
    </source>
</evidence>
<keyword evidence="3" id="KW-0170">Cobalt</keyword>
<dbReference type="Pfam" id="PF07687">
    <property type="entry name" value="M20_dimer"/>
    <property type="match status" value="1"/>
</dbReference>
<keyword evidence="2 6" id="KW-0378">Hydrolase</keyword>
<evidence type="ECO:0000259" key="4">
    <source>
        <dbReference type="Pfam" id="PF07687"/>
    </source>
</evidence>
<accession>A0A381FEF4</accession>
<dbReference type="InterPro" id="IPR036264">
    <property type="entry name" value="Bact_exopeptidase_dim_dom"/>
</dbReference>
<dbReference type="GO" id="GO:0006526">
    <property type="term" value="P:L-arginine biosynthetic process"/>
    <property type="evidence" value="ECO:0007669"/>
    <property type="project" value="TreeGrafter"/>
</dbReference>
<dbReference type="Proteomes" id="UP000185725">
    <property type="component" value="Unassembled WGS sequence"/>
</dbReference>
<evidence type="ECO:0000313" key="5">
    <source>
        <dbReference type="EMBL" id="SIQ16575.1"/>
    </source>
</evidence>
<proteinExistence type="predicted"/>
<protein>
    <submittedName>
        <fullName evidence="6">Acetylornithine deacetylase</fullName>
        <ecNumber evidence="6">3.5.1.16</ecNumber>
    </submittedName>
</protein>
<dbReference type="EMBL" id="FTMF01000003">
    <property type="protein sequence ID" value="SIQ16575.1"/>
    <property type="molecule type" value="Genomic_DNA"/>
</dbReference>
<gene>
    <name evidence="6" type="primary">argE</name>
    <name evidence="6" type="ORF">NCTC13560_02796</name>
    <name evidence="5" type="ORF">SAMN05421682_10332</name>
</gene>
<dbReference type="Pfam" id="PF01546">
    <property type="entry name" value="Peptidase_M20"/>
    <property type="match status" value="1"/>
</dbReference>
<dbReference type="KEGG" id="cil:EG358_10800"/>